<dbReference type="EMBL" id="JAGXEW010000044">
    <property type="protein sequence ID" value="KAK1152924.1"/>
    <property type="molecule type" value="Genomic_DNA"/>
</dbReference>
<evidence type="ECO:0000256" key="2">
    <source>
        <dbReference type="ARBA" id="ARBA00022692"/>
    </source>
</evidence>
<keyword evidence="11" id="KW-1185">Reference proteome</keyword>
<dbReference type="Gene3D" id="1.20.1070.10">
    <property type="entry name" value="Rhodopsin 7-helix transmembrane proteins"/>
    <property type="match status" value="1"/>
</dbReference>
<feature type="transmembrane region" description="Helical" evidence="8">
    <location>
        <begin position="248"/>
        <end position="268"/>
    </location>
</feature>
<comment type="subcellular location">
    <subcellularLocation>
        <location evidence="1">Membrane</location>
        <topology evidence="1">Multi-pass membrane protein</topology>
    </subcellularLocation>
</comment>
<evidence type="ECO:0000256" key="7">
    <source>
        <dbReference type="ARBA" id="ARBA00023224"/>
    </source>
</evidence>
<keyword evidence="6 10" id="KW-0675">Receptor</keyword>
<dbReference type="PANTHER" id="PTHR45695:SF29">
    <property type="entry name" value="SOMATOSTATIN RECEPTOR TYPE 3 ISOFORM X2"/>
    <property type="match status" value="1"/>
</dbReference>
<dbReference type="InterPro" id="IPR000276">
    <property type="entry name" value="GPCR_Rhodpsn"/>
</dbReference>
<evidence type="ECO:0000313" key="11">
    <source>
        <dbReference type="Proteomes" id="UP001230051"/>
    </source>
</evidence>
<protein>
    <submittedName>
        <fullName evidence="10">Somatostatin receptor type 5</fullName>
    </submittedName>
</protein>
<keyword evidence="2 8" id="KW-0812">Transmembrane</keyword>
<dbReference type="PROSITE" id="PS50262">
    <property type="entry name" value="G_PROTEIN_RECEP_F1_2"/>
    <property type="match status" value="1"/>
</dbReference>
<feature type="transmembrane region" description="Helical" evidence="8">
    <location>
        <begin position="134"/>
        <end position="152"/>
    </location>
</feature>
<keyword evidence="4" id="KW-0297">G-protein coupled receptor</keyword>
<evidence type="ECO:0000256" key="6">
    <source>
        <dbReference type="ARBA" id="ARBA00023170"/>
    </source>
</evidence>
<name>A0AAD8CK11_ACIOX</name>
<proteinExistence type="predicted"/>
<comment type="caution">
    <text evidence="10">The sequence shown here is derived from an EMBL/GenBank/DDBJ whole genome shotgun (WGS) entry which is preliminary data.</text>
</comment>
<evidence type="ECO:0000259" key="9">
    <source>
        <dbReference type="PROSITE" id="PS50262"/>
    </source>
</evidence>
<dbReference type="PRINTS" id="PR00237">
    <property type="entry name" value="GPCRRHODOPSN"/>
</dbReference>
<dbReference type="InterPro" id="IPR017452">
    <property type="entry name" value="GPCR_Rhodpsn_7TM"/>
</dbReference>
<accession>A0AAD8CK11</accession>
<evidence type="ECO:0000256" key="3">
    <source>
        <dbReference type="ARBA" id="ARBA00022989"/>
    </source>
</evidence>
<dbReference type="GO" id="GO:0004930">
    <property type="term" value="F:G protein-coupled receptor activity"/>
    <property type="evidence" value="ECO:0007669"/>
    <property type="project" value="UniProtKB-KW"/>
</dbReference>
<organism evidence="10 11">
    <name type="scientific">Acipenser oxyrinchus oxyrinchus</name>
    <dbReference type="NCBI Taxonomy" id="40147"/>
    <lineage>
        <taxon>Eukaryota</taxon>
        <taxon>Metazoa</taxon>
        <taxon>Chordata</taxon>
        <taxon>Craniata</taxon>
        <taxon>Vertebrata</taxon>
        <taxon>Euteleostomi</taxon>
        <taxon>Actinopterygii</taxon>
        <taxon>Chondrostei</taxon>
        <taxon>Acipenseriformes</taxon>
        <taxon>Acipenseridae</taxon>
        <taxon>Acipenser</taxon>
    </lineage>
</organism>
<feature type="transmembrane region" description="Helical" evidence="8">
    <location>
        <begin position="20"/>
        <end position="47"/>
    </location>
</feature>
<dbReference type="SUPFAM" id="SSF81321">
    <property type="entry name" value="Family A G protein-coupled receptor-like"/>
    <property type="match status" value="1"/>
</dbReference>
<reference evidence="10" key="1">
    <citation type="submission" date="2022-02" db="EMBL/GenBank/DDBJ databases">
        <title>Atlantic sturgeon de novo genome assembly.</title>
        <authorList>
            <person name="Stock M."/>
            <person name="Klopp C."/>
            <person name="Guiguen Y."/>
            <person name="Cabau C."/>
            <person name="Parinello H."/>
            <person name="Santidrian Yebra-Pimentel E."/>
            <person name="Kuhl H."/>
            <person name="Dirks R.P."/>
            <person name="Guessner J."/>
            <person name="Wuertz S."/>
            <person name="Du K."/>
            <person name="Schartl M."/>
        </authorList>
    </citation>
    <scope>NUCLEOTIDE SEQUENCE</scope>
    <source>
        <strain evidence="10">STURGEONOMICS-FGT-2020</strain>
        <tissue evidence="10">Whole blood</tissue>
    </source>
</reference>
<feature type="transmembrane region" description="Helical" evidence="8">
    <location>
        <begin position="172"/>
        <end position="195"/>
    </location>
</feature>
<feature type="domain" description="G-protein coupled receptors family 1 profile" evidence="9">
    <location>
        <begin position="38"/>
        <end position="265"/>
    </location>
</feature>
<dbReference type="CDD" id="cd00637">
    <property type="entry name" value="7tm_classA_rhodopsin-like"/>
    <property type="match status" value="1"/>
</dbReference>
<feature type="transmembrane region" description="Helical" evidence="8">
    <location>
        <begin position="59"/>
        <end position="84"/>
    </location>
</feature>
<dbReference type="GO" id="GO:0005886">
    <property type="term" value="C:plasma membrane"/>
    <property type="evidence" value="ECO:0007669"/>
    <property type="project" value="TreeGrafter"/>
</dbReference>
<dbReference type="PANTHER" id="PTHR45695">
    <property type="entry name" value="LEUCOKININ RECEPTOR-RELATED"/>
    <property type="match status" value="1"/>
</dbReference>
<evidence type="ECO:0000256" key="4">
    <source>
        <dbReference type="ARBA" id="ARBA00023040"/>
    </source>
</evidence>
<keyword evidence="5 8" id="KW-0472">Membrane</keyword>
<dbReference type="AlphaFoldDB" id="A0AAD8CK11"/>
<dbReference type="Proteomes" id="UP001230051">
    <property type="component" value="Unassembled WGS sequence"/>
</dbReference>
<dbReference type="Pfam" id="PF00001">
    <property type="entry name" value="7tm_1"/>
    <property type="match status" value="1"/>
</dbReference>
<evidence type="ECO:0000256" key="1">
    <source>
        <dbReference type="ARBA" id="ARBA00004141"/>
    </source>
</evidence>
<sequence length="304" mass="33888">MPAIVNLLFNTVFVNTTLSFHYILPVISSLAFLIGVMGHSLVWAVLLRNRRHRGKPSSILLLNLSLADLLVLITLPCALITASMQGWSLGGVTCMSLAFMTSVTAGVDVFSLAAMSAIRYLIVVAPKRQIKTCHLLAAVCGIWCVSIAMALPKVTFVRCDSNCTWNVGREKLLGFLVPAFLVYYVLPLVAITLNCELCRVGRHNKKATALLVGSTLVFAVSWLPYYIIEFMNLSPARSVTLLWEVASLWAIILICLAPCWNPFLYFLLSRTAWNQLKCIFRRPHRFYLRRSNRVGPLPCVVVQN</sequence>
<evidence type="ECO:0000256" key="8">
    <source>
        <dbReference type="SAM" id="Phobius"/>
    </source>
</evidence>
<feature type="transmembrane region" description="Helical" evidence="8">
    <location>
        <begin position="96"/>
        <end position="122"/>
    </location>
</feature>
<keyword evidence="7" id="KW-0807">Transducer</keyword>
<evidence type="ECO:0000256" key="5">
    <source>
        <dbReference type="ARBA" id="ARBA00023136"/>
    </source>
</evidence>
<feature type="transmembrane region" description="Helical" evidence="8">
    <location>
        <begin position="207"/>
        <end position="228"/>
    </location>
</feature>
<evidence type="ECO:0000313" key="10">
    <source>
        <dbReference type="EMBL" id="KAK1152924.1"/>
    </source>
</evidence>
<keyword evidence="3 8" id="KW-1133">Transmembrane helix</keyword>
<gene>
    <name evidence="10" type="primary">SSTR5</name>
    <name evidence="10" type="ORF">AOXY_G30635</name>
</gene>